<proteinExistence type="predicted"/>
<evidence type="ECO:0000256" key="1">
    <source>
        <dbReference type="SAM" id="Phobius"/>
    </source>
</evidence>
<feature type="transmembrane region" description="Helical" evidence="1">
    <location>
        <begin position="12"/>
        <end position="32"/>
    </location>
</feature>
<feature type="transmembrane region" description="Helical" evidence="1">
    <location>
        <begin position="179"/>
        <end position="198"/>
    </location>
</feature>
<dbReference type="Gene3D" id="3.90.190.10">
    <property type="entry name" value="Protein tyrosine phosphatase superfamily"/>
    <property type="match status" value="1"/>
</dbReference>
<dbReference type="EMBL" id="BAABCW010000006">
    <property type="protein sequence ID" value="GAA3508053.1"/>
    <property type="molecule type" value="Genomic_DNA"/>
</dbReference>
<feature type="transmembrane region" description="Helical" evidence="1">
    <location>
        <begin position="131"/>
        <end position="149"/>
    </location>
</feature>
<dbReference type="InterPro" id="IPR036938">
    <property type="entry name" value="PAP2/HPO_sf"/>
</dbReference>
<feature type="transmembrane region" description="Helical" evidence="1">
    <location>
        <begin position="210"/>
        <end position="228"/>
    </location>
</feature>
<comment type="caution">
    <text evidence="3">The sequence shown here is derived from an EMBL/GenBank/DDBJ whole genome shotgun (WGS) entry which is preliminary data.</text>
</comment>
<dbReference type="SUPFAM" id="SSF48317">
    <property type="entry name" value="Acid phosphatase/Vanadium-dependent haloperoxidase"/>
    <property type="match status" value="1"/>
</dbReference>
<dbReference type="SUPFAM" id="SSF52799">
    <property type="entry name" value="(Phosphotyrosine protein) phosphatases II"/>
    <property type="match status" value="1"/>
</dbReference>
<evidence type="ECO:0000259" key="2">
    <source>
        <dbReference type="Pfam" id="PF01569"/>
    </source>
</evidence>
<dbReference type="InterPro" id="IPR000326">
    <property type="entry name" value="PAP2/HPO"/>
</dbReference>
<name>A0ABP6UK33_9FLAO</name>
<dbReference type="CDD" id="cd03386">
    <property type="entry name" value="PAP2_Aur1_like"/>
    <property type="match status" value="1"/>
</dbReference>
<dbReference type="Proteomes" id="UP001500459">
    <property type="component" value="Unassembled WGS sequence"/>
</dbReference>
<evidence type="ECO:0000313" key="4">
    <source>
        <dbReference type="Proteomes" id="UP001500459"/>
    </source>
</evidence>
<feature type="transmembrane region" description="Helical" evidence="1">
    <location>
        <begin position="156"/>
        <end position="173"/>
    </location>
</feature>
<dbReference type="PANTHER" id="PTHR47216:SF4">
    <property type="entry name" value="OS01G0859400 PROTEIN"/>
    <property type="match status" value="1"/>
</dbReference>
<reference evidence="4" key="1">
    <citation type="journal article" date="2019" name="Int. J. Syst. Evol. Microbiol.">
        <title>The Global Catalogue of Microorganisms (GCM) 10K type strain sequencing project: providing services to taxonomists for standard genome sequencing and annotation.</title>
        <authorList>
            <consortium name="The Broad Institute Genomics Platform"/>
            <consortium name="The Broad Institute Genome Sequencing Center for Infectious Disease"/>
            <person name="Wu L."/>
            <person name="Ma J."/>
        </authorList>
    </citation>
    <scope>NUCLEOTIDE SEQUENCE [LARGE SCALE GENOMIC DNA]</scope>
    <source>
        <strain evidence="4">JCM 17106</strain>
    </source>
</reference>
<protein>
    <submittedName>
        <fullName evidence="3">Phosphatase PAP2/dual specificity phosphatase family protein</fullName>
    </submittedName>
</protein>
<dbReference type="InterPro" id="IPR016130">
    <property type="entry name" value="Tyr_Pase_AS"/>
</dbReference>
<keyword evidence="1" id="KW-0812">Transmembrane</keyword>
<keyword evidence="4" id="KW-1185">Reference proteome</keyword>
<dbReference type="Pfam" id="PF01569">
    <property type="entry name" value="PAP2"/>
    <property type="match status" value="1"/>
</dbReference>
<feature type="transmembrane region" description="Helical" evidence="1">
    <location>
        <begin position="234"/>
        <end position="253"/>
    </location>
</feature>
<keyword evidence="1" id="KW-0472">Membrane</keyword>
<organism evidence="3 4">
    <name type="scientific">Aquimarina addita</name>
    <dbReference type="NCBI Taxonomy" id="870485"/>
    <lineage>
        <taxon>Bacteria</taxon>
        <taxon>Pseudomonadati</taxon>
        <taxon>Bacteroidota</taxon>
        <taxon>Flavobacteriia</taxon>
        <taxon>Flavobacteriales</taxon>
        <taxon>Flavobacteriaceae</taxon>
        <taxon>Aquimarina</taxon>
    </lineage>
</organism>
<keyword evidence="1" id="KW-1133">Transmembrane helix</keyword>
<dbReference type="PROSITE" id="PS00383">
    <property type="entry name" value="TYR_PHOSPHATASE_1"/>
    <property type="match status" value="1"/>
</dbReference>
<dbReference type="RefSeq" id="WP_344926626.1">
    <property type="nucleotide sequence ID" value="NZ_BAABCW010000006.1"/>
</dbReference>
<feature type="transmembrane region" description="Helical" evidence="1">
    <location>
        <begin position="86"/>
        <end position="107"/>
    </location>
</feature>
<accession>A0ABP6UK33</accession>
<feature type="transmembrane region" description="Helical" evidence="1">
    <location>
        <begin position="52"/>
        <end position="74"/>
    </location>
</feature>
<sequence>MDATRLSVRKKIKAALITSLFFGVIYNFAAWYSSTLSYVPSFVFSIEKYIPFLPWTIIPYMTSGIFFSTIFFFCKKEEQLITLSKRLLFVILVAGIFYFLVPLKFSLVKPETNNLWFQFLFDFIKNVDSPYNQAPSLHISFAFVFWTVFRDFKKKWRILIAFWLILLGLSTLTTYQHHVIDMVTAAILAQFTLIIFPIHQNNFQLRNFHIANYYFLGGWITILLSLLLTEFINGLCIILLWPSLVIFLVGYYYQKNHVHFLKDRSGNIAWFKKIFYFPYIMIYWFFWKFLRKNKETIEILPKIYISSKLDKEEIQNFNFNQNTVVYDFSAELEEHTGIKENSKYFCVPILDIGAFDSVNVRKIVLGISGNYEQLPPEGRILIHCTMGFTRSTFIGILVVKNILSLSTEEAVTKVESAHKHAVIPNYLQNFLKTFDI</sequence>
<feature type="domain" description="Phosphatidic acid phosphatase type 2/haloperoxidase" evidence="2">
    <location>
        <begin position="87"/>
        <end position="197"/>
    </location>
</feature>
<feature type="transmembrane region" description="Helical" evidence="1">
    <location>
        <begin position="274"/>
        <end position="290"/>
    </location>
</feature>
<dbReference type="PANTHER" id="PTHR47216">
    <property type="match status" value="1"/>
</dbReference>
<gene>
    <name evidence="3" type="ORF">GCM10022393_17970</name>
</gene>
<dbReference type="InterPro" id="IPR029021">
    <property type="entry name" value="Prot-tyrosine_phosphatase-like"/>
</dbReference>
<evidence type="ECO:0000313" key="3">
    <source>
        <dbReference type="EMBL" id="GAA3508053.1"/>
    </source>
</evidence>